<feature type="region of interest" description="Disordered" evidence="1">
    <location>
        <begin position="510"/>
        <end position="548"/>
    </location>
</feature>
<evidence type="ECO:0000313" key="2">
    <source>
        <dbReference type="EMBL" id="KAJ8066146.1"/>
    </source>
</evidence>
<evidence type="ECO:0000256" key="1">
    <source>
        <dbReference type="SAM" id="MobiDB-lite"/>
    </source>
</evidence>
<dbReference type="OrthoDB" id="3532177at2759"/>
<sequence length="548" mass="60172">MESNPGLYELDANYSGSNGGSSCLNIYELYQVEQYEAQELFEFEQYVKIIQFAEAVRSGTHPRVRILPQPDTTAYTTLEALKAPRDVDIEPVKIRIAEVDTANDLNPTQEECKKKSRRKKGDLDQIIKKPEDLPGARYIQNPQCIISERMNCCAKNATHGRSVDLQSAPTGDSFQKISTVMETTSTEIVPNVDGCTKREASASGEMVGVDRTAKISSILAITPIEKVEDVAPRNPVVTGNSIPKLMSQAFSISNLPFQNKTTNQNFQSSTASLISTTLQHKLFQAREIQAHRAVVEGKKIEARQSIHAQEQSATAPDHVQAQRQATQDQVTQKLREQKIDIRKQIDAQRAAAQRVAIQRAAVQRSLGLDKAPPTGPRIPLGMAPRMMTSPFLNSSAPTSLLNSRPQSGLNICSPPVLGELAKVPGSALQLPESSKQNRAKKKQRVGDKDCCGKKEMRSTSEVFRDSRSGSAKGNGDGEEDEKVFEYGGEVKEDGREIGGVREDFEILKIERDMGLGSEDEADVSGKGENGGKKRKRNSHRPAKVKSAT</sequence>
<feature type="compositionally biased region" description="Basic residues" evidence="1">
    <location>
        <begin position="532"/>
        <end position="548"/>
    </location>
</feature>
<evidence type="ECO:0000313" key="3">
    <source>
        <dbReference type="Proteomes" id="UP001152300"/>
    </source>
</evidence>
<organism evidence="2 3">
    <name type="scientific">Sclerotinia nivalis</name>
    <dbReference type="NCBI Taxonomy" id="352851"/>
    <lineage>
        <taxon>Eukaryota</taxon>
        <taxon>Fungi</taxon>
        <taxon>Dikarya</taxon>
        <taxon>Ascomycota</taxon>
        <taxon>Pezizomycotina</taxon>
        <taxon>Leotiomycetes</taxon>
        <taxon>Helotiales</taxon>
        <taxon>Sclerotiniaceae</taxon>
        <taxon>Sclerotinia</taxon>
    </lineage>
</organism>
<comment type="caution">
    <text evidence="2">The sequence shown here is derived from an EMBL/GenBank/DDBJ whole genome shotgun (WGS) entry which is preliminary data.</text>
</comment>
<dbReference type="EMBL" id="JAPEIS010000005">
    <property type="protein sequence ID" value="KAJ8066146.1"/>
    <property type="molecule type" value="Genomic_DNA"/>
</dbReference>
<feature type="region of interest" description="Disordered" evidence="1">
    <location>
        <begin position="305"/>
        <end position="325"/>
    </location>
</feature>
<name>A0A9X0ANR8_9HELO</name>
<dbReference type="Proteomes" id="UP001152300">
    <property type="component" value="Unassembled WGS sequence"/>
</dbReference>
<feature type="compositionally biased region" description="Basic and acidic residues" evidence="1">
    <location>
        <begin position="488"/>
        <end position="497"/>
    </location>
</feature>
<dbReference type="AlphaFoldDB" id="A0A9X0ANR8"/>
<protein>
    <submittedName>
        <fullName evidence="2">Uncharacterized protein</fullName>
    </submittedName>
</protein>
<proteinExistence type="predicted"/>
<accession>A0A9X0ANR8</accession>
<keyword evidence="3" id="KW-1185">Reference proteome</keyword>
<reference evidence="2" key="1">
    <citation type="submission" date="2022-11" db="EMBL/GenBank/DDBJ databases">
        <title>Genome Resource of Sclerotinia nivalis Strain SnTB1, a Plant Pathogen Isolated from American Ginseng.</title>
        <authorList>
            <person name="Fan S."/>
        </authorList>
    </citation>
    <scope>NUCLEOTIDE SEQUENCE</scope>
    <source>
        <strain evidence="2">SnTB1</strain>
    </source>
</reference>
<gene>
    <name evidence="2" type="ORF">OCU04_005237</name>
</gene>
<feature type="region of interest" description="Disordered" evidence="1">
    <location>
        <begin position="427"/>
        <end position="497"/>
    </location>
</feature>
<feature type="compositionally biased region" description="Basic and acidic residues" evidence="1">
    <location>
        <begin position="444"/>
        <end position="467"/>
    </location>
</feature>